<keyword evidence="16" id="KW-1185">Reference proteome</keyword>
<dbReference type="InterPro" id="IPR039426">
    <property type="entry name" value="TonB-dep_rcpt-like"/>
</dbReference>
<dbReference type="RefSeq" id="WP_310343341.1">
    <property type="nucleotide sequence ID" value="NZ_JAVDXQ010000002.1"/>
</dbReference>
<keyword evidence="6 11" id="KW-0798">TonB box</keyword>
<gene>
    <name evidence="15" type="ORF">J2X16_001495</name>
</gene>
<keyword evidence="5 10" id="KW-0812">Transmembrane</keyword>
<dbReference type="Proteomes" id="UP001180536">
    <property type="component" value="Unassembled WGS sequence"/>
</dbReference>
<sequence length="1020" mass="112627">MRHFKKTALSVAAIQAVMVMTAPAMAQTAAPAAPATPAADAKTPQSLETVVVSGRRAAIASAQKIKQESDEIVDSIVADDIGKLPDRSVTEVLQRIVGVTMDRTAARSDPVHYSVEGSGVVIRGLTYVVAQLNGRETFSANQGRNLGFEDVPPELMGGVDVYKNPSAEQIEGAIAGLVNLRTALPFDYGGFKASLSLGGTYGMLNKKSSPEGSFLVSNTWNTPIGRIGALIDIAHSKSSTRTDTVTVDPYYRTATFSKTVNGVNYYTPTADNRWFPRDLTWRTQEYDRTRDGLYAALQWKKDNFDSSLTYFRSKYRFDMNELAIKAEVNPYEIAISDGTWNDNGMLVKGVLKSTSSTGGFEVENNARMSSRKSKTEDLSWNFRWKPTDQWTLTSDLQYVRSDTRAFDSNVATGLILPKQIIDMTGKMPTLSFDAADQAFIANRDNYYWATTMEHLDRGKGTQKAVKLDARYQFHDNSVLNDLRFGVRFTDRDATTENSNPSYNWAAVSKAWERGWYFNDLAWVNKYNDPTTQRSFNNFMGGKATPMPAMYFPATSVIQGFPDSYVSLHNNTKPLCSTWSDGDRCGWQGASANPFAWAPAAFGDPAGMNHQKERTSSAYSQLRFAFDEWATPVDGNVGVRVVRTKSEADGFTVLTVNVPTSVTTQKSFSAPMTVSNNYTHVLPSLNLRAKLRDDLQMRFAWAKAVSRPSFGDMQAYSTMALNADIDADTGAVKAIRASGSASGNPYLKPVKSNQLDATAEWYFSKTGSLTFAAFNKNLKDVILDQTFGQTLRTDDGKDFNFVLTGKTNAAKGRARGVELAYRQFYDNLPGWLSGFGVEANYTYVDSKMSRYNTVPAVFCSAGAGQDNLNLFVNGCDTDGRSFGDMPLPNLSRNTMNLALLFDRGPFSARLAYSWRERYLQGVSLNSDNTGPNQQNVLDTNPASATYGASNLPLGLPLWGDSYGQLDAGVHYKFGERMTVSLEALNLTNATNRQLMQQHIATSVHNYFTSGRQYKVGLRYTF</sequence>
<dbReference type="Pfam" id="PF07715">
    <property type="entry name" value="Plug"/>
    <property type="match status" value="1"/>
</dbReference>
<evidence type="ECO:0000256" key="10">
    <source>
        <dbReference type="PROSITE-ProRule" id="PRU01360"/>
    </source>
</evidence>
<feature type="chain" id="PRO_5045056324" evidence="12">
    <location>
        <begin position="27"/>
        <end position="1020"/>
    </location>
</feature>
<comment type="subcellular location">
    <subcellularLocation>
        <location evidence="1 10">Cell outer membrane</location>
        <topology evidence="1 10">Multi-pass membrane protein</topology>
    </subcellularLocation>
</comment>
<dbReference type="InterPro" id="IPR000531">
    <property type="entry name" value="Beta-barrel_TonB"/>
</dbReference>
<evidence type="ECO:0000256" key="3">
    <source>
        <dbReference type="ARBA" id="ARBA00022448"/>
    </source>
</evidence>
<feature type="signal peptide" evidence="12">
    <location>
        <begin position="1"/>
        <end position="26"/>
    </location>
</feature>
<dbReference type="Gene3D" id="2.170.130.10">
    <property type="entry name" value="TonB-dependent receptor, plug domain"/>
    <property type="match status" value="1"/>
</dbReference>
<evidence type="ECO:0000259" key="13">
    <source>
        <dbReference type="Pfam" id="PF00593"/>
    </source>
</evidence>
<evidence type="ECO:0000256" key="1">
    <source>
        <dbReference type="ARBA" id="ARBA00004571"/>
    </source>
</evidence>
<evidence type="ECO:0000313" key="15">
    <source>
        <dbReference type="EMBL" id="MDR7296156.1"/>
    </source>
</evidence>
<dbReference type="InterPro" id="IPR036942">
    <property type="entry name" value="Beta-barrel_TonB_sf"/>
</dbReference>
<keyword evidence="4 10" id="KW-1134">Transmembrane beta strand</keyword>
<comment type="caution">
    <text evidence="15">The sequence shown here is derived from an EMBL/GenBank/DDBJ whole genome shotgun (WGS) entry which is preliminary data.</text>
</comment>
<evidence type="ECO:0000256" key="11">
    <source>
        <dbReference type="RuleBase" id="RU003357"/>
    </source>
</evidence>
<evidence type="ECO:0000256" key="2">
    <source>
        <dbReference type="ARBA" id="ARBA00009810"/>
    </source>
</evidence>
<evidence type="ECO:0000256" key="6">
    <source>
        <dbReference type="ARBA" id="ARBA00023077"/>
    </source>
</evidence>
<evidence type="ECO:0000256" key="8">
    <source>
        <dbReference type="ARBA" id="ARBA00023170"/>
    </source>
</evidence>
<comment type="similarity">
    <text evidence="2 10 11">Belongs to the TonB-dependent receptor family.</text>
</comment>
<proteinExistence type="inferred from homology"/>
<dbReference type="EMBL" id="JAVDXQ010000002">
    <property type="protein sequence ID" value="MDR7296156.1"/>
    <property type="molecule type" value="Genomic_DNA"/>
</dbReference>
<evidence type="ECO:0000256" key="12">
    <source>
        <dbReference type="SAM" id="SignalP"/>
    </source>
</evidence>
<organism evidence="15 16">
    <name type="scientific">Pelomonas aquatica</name>
    <dbReference type="NCBI Taxonomy" id="431058"/>
    <lineage>
        <taxon>Bacteria</taxon>
        <taxon>Pseudomonadati</taxon>
        <taxon>Pseudomonadota</taxon>
        <taxon>Betaproteobacteria</taxon>
        <taxon>Burkholderiales</taxon>
        <taxon>Sphaerotilaceae</taxon>
        <taxon>Roseateles</taxon>
    </lineage>
</organism>
<dbReference type="PANTHER" id="PTHR40980:SF3">
    <property type="entry name" value="TONB-DEPENDENT RECEPTOR-LIKE BETA-BARREL DOMAIN-CONTAINING PROTEIN"/>
    <property type="match status" value="1"/>
</dbReference>
<dbReference type="NCBIfam" id="TIGR01782">
    <property type="entry name" value="TonB-Xanth-Caul"/>
    <property type="match status" value="1"/>
</dbReference>
<keyword evidence="12" id="KW-0732">Signal</keyword>
<evidence type="ECO:0000256" key="7">
    <source>
        <dbReference type="ARBA" id="ARBA00023136"/>
    </source>
</evidence>
<protein>
    <submittedName>
        <fullName evidence="15">TonB-dependent receptor</fullName>
    </submittedName>
</protein>
<dbReference type="Pfam" id="PF00593">
    <property type="entry name" value="TonB_dep_Rec_b-barrel"/>
    <property type="match status" value="1"/>
</dbReference>
<keyword evidence="8 15" id="KW-0675">Receptor</keyword>
<evidence type="ECO:0000256" key="9">
    <source>
        <dbReference type="ARBA" id="ARBA00023237"/>
    </source>
</evidence>
<name>A0ABU1Z696_9BURK</name>
<dbReference type="InterPro" id="IPR010104">
    <property type="entry name" value="TonB_rcpt_bac"/>
</dbReference>
<dbReference type="Gene3D" id="2.40.170.20">
    <property type="entry name" value="TonB-dependent receptor, beta-barrel domain"/>
    <property type="match status" value="1"/>
</dbReference>
<accession>A0ABU1Z696</accession>
<keyword evidence="7 10" id="KW-0472">Membrane</keyword>
<keyword evidence="9 10" id="KW-0998">Cell outer membrane</keyword>
<feature type="domain" description="TonB-dependent receptor plug" evidence="14">
    <location>
        <begin position="66"/>
        <end position="176"/>
    </location>
</feature>
<dbReference type="SUPFAM" id="SSF56935">
    <property type="entry name" value="Porins"/>
    <property type="match status" value="1"/>
</dbReference>
<keyword evidence="3 10" id="KW-0813">Transport</keyword>
<evidence type="ECO:0000313" key="16">
    <source>
        <dbReference type="Proteomes" id="UP001180536"/>
    </source>
</evidence>
<dbReference type="InterPro" id="IPR012910">
    <property type="entry name" value="Plug_dom"/>
</dbReference>
<feature type="domain" description="TonB-dependent receptor-like beta-barrel" evidence="13">
    <location>
        <begin position="442"/>
        <end position="985"/>
    </location>
</feature>
<evidence type="ECO:0000256" key="4">
    <source>
        <dbReference type="ARBA" id="ARBA00022452"/>
    </source>
</evidence>
<evidence type="ECO:0000256" key="5">
    <source>
        <dbReference type="ARBA" id="ARBA00022692"/>
    </source>
</evidence>
<dbReference type="PANTHER" id="PTHR40980">
    <property type="entry name" value="PLUG DOMAIN-CONTAINING PROTEIN"/>
    <property type="match status" value="1"/>
</dbReference>
<dbReference type="InterPro" id="IPR037066">
    <property type="entry name" value="Plug_dom_sf"/>
</dbReference>
<dbReference type="PROSITE" id="PS52016">
    <property type="entry name" value="TONB_DEPENDENT_REC_3"/>
    <property type="match status" value="1"/>
</dbReference>
<reference evidence="15 16" key="1">
    <citation type="submission" date="2023-07" db="EMBL/GenBank/DDBJ databases">
        <title>Sorghum-associated microbial communities from plants grown in Nebraska, USA.</title>
        <authorList>
            <person name="Schachtman D."/>
        </authorList>
    </citation>
    <scope>NUCLEOTIDE SEQUENCE [LARGE SCALE GENOMIC DNA]</scope>
    <source>
        <strain evidence="15 16">BE310</strain>
    </source>
</reference>
<evidence type="ECO:0000259" key="14">
    <source>
        <dbReference type="Pfam" id="PF07715"/>
    </source>
</evidence>